<accession>A0ABV0CVI6</accession>
<dbReference type="RefSeq" id="WP_346783327.1">
    <property type="nucleotide sequence ID" value="NZ_JBDLBR010000001.1"/>
</dbReference>
<gene>
    <name evidence="1" type="ORF">ABDJ38_01590</name>
</gene>
<proteinExistence type="predicted"/>
<reference evidence="1 2" key="1">
    <citation type="submission" date="2024-05" db="EMBL/GenBank/DDBJ databases">
        <authorList>
            <person name="Park S."/>
        </authorList>
    </citation>
    <scope>NUCLEOTIDE SEQUENCE [LARGE SCALE GENOMIC DNA]</scope>
    <source>
        <strain evidence="1 2">DGU5</strain>
    </source>
</reference>
<dbReference type="EMBL" id="JBDLBR010000001">
    <property type="protein sequence ID" value="MEN7535867.1"/>
    <property type="molecule type" value="Genomic_DNA"/>
</dbReference>
<dbReference type="Proteomes" id="UP001484535">
    <property type="component" value="Unassembled WGS sequence"/>
</dbReference>
<evidence type="ECO:0000313" key="1">
    <source>
        <dbReference type="EMBL" id="MEN7535867.1"/>
    </source>
</evidence>
<comment type="caution">
    <text evidence="1">The sequence shown here is derived from an EMBL/GenBank/DDBJ whole genome shotgun (WGS) entry which is preliminary data.</text>
</comment>
<sequence>MVVLARVQHAGAADLAEHASVANSASLAAIAAAGVVFLWRGPYQNFADCLTCSFWIARRKGGLTVGSSGSGNRMQKVDLRSDRAKRVSLLTYFHRDKRPFENGLMRRLWRDGKGENSGCIDISVDAPDEKGGKLLLNKSVMLWV</sequence>
<organism evidence="1 2">
    <name type="scientific">Aurantiacibacter flavus</name>
    <dbReference type="NCBI Taxonomy" id="3145232"/>
    <lineage>
        <taxon>Bacteria</taxon>
        <taxon>Pseudomonadati</taxon>
        <taxon>Pseudomonadota</taxon>
        <taxon>Alphaproteobacteria</taxon>
        <taxon>Sphingomonadales</taxon>
        <taxon>Erythrobacteraceae</taxon>
        <taxon>Aurantiacibacter</taxon>
    </lineage>
</organism>
<evidence type="ECO:0000313" key="2">
    <source>
        <dbReference type="Proteomes" id="UP001484535"/>
    </source>
</evidence>
<name>A0ABV0CVI6_9SPHN</name>
<protein>
    <submittedName>
        <fullName evidence="1">Uncharacterized protein</fullName>
    </submittedName>
</protein>
<keyword evidence="2" id="KW-1185">Reference proteome</keyword>